<feature type="signal peptide" evidence="1">
    <location>
        <begin position="1"/>
        <end position="21"/>
    </location>
</feature>
<feature type="chain" id="PRO_5047275007" description="Lipoprotein" evidence="1">
    <location>
        <begin position="22"/>
        <end position="167"/>
    </location>
</feature>
<dbReference type="EMBL" id="CP143423">
    <property type="protein sequence ID" value="WVX49307.1"/>
    <property type="molecule type" value="Genomic_DNA"/>
</dbReference>
<evidence type="ECO:0000313" key="2">
    <source>
        <dbReference type="EMBL" id="WVX49307.1"/>
    </source>
</evidence>
<keyword evidence="1" id="KW-0732">Signal</keyword>
<gene>
    <name evidence="2" type="ORF">ROLI_023970</name>
</gene>
<reference evidence="3" key="2">
    <citation type="submission" date="2024-01" db="EMBL/GenBank/DDBJ databases">
        <title>Roseobacter fucihabitans sp. nov., isolated from the brown alga Fucus spiralis.</title>
        <authorList>
            <person name="Hahnke S."/>
            <person name="Berger M."/>
            <person name="Schlingloff A."/>
            <person name="Athale I."/>
            <person name="Neumann-Schaal M."/>
            <person name="Adenaya A."/>
            <person name="Poehlein A."/>
            <person name="Daniel R."/>
            <person name="Pertersen J."/>
            <person name="Brinkhoff T."/>
        </authorList>
    </citation>
    <scope>NUCLEOTIDE SEQUENCE [LARGE SCALE GENOMIC DNA]</scope>
    <source>
        <strain evidence="3">B14</strain>
    </source>
</reference>
<name>A0ABZ2BTQ6_9RHOB</name>
<proteinExistence type="predicted"/>
<protein>
    <recommendedName>
        <fullName evidence="4">Lipoprotein</fullName>
    </recommendedName>
</protein>
<dbReference type="RefSeq" id="WP_187430109.1">
    <property type="nucleotide sequence ID" value="NZ_CP143423.1"/>
</dbReference>
<sequence>MRITISALLMSTLVVSGCATKANPFNWFAGSSRTTVAPAAENTNPLIPERTGLFKSSNEEVGFLGQPMDSVSSVVIERIADGIIIRVTGLAARQGFYAVQLTPGNAEQKAVDGVLTYRLEGLQGPGALGGPTASREIIVARKVSNQTLQGTRTIRVEARNNSMTARR</sequence>
<evidence type="ECO:0000256" key="1">
    <source>
        <dbReference type="SAM" id="SignalP"/>
    </source>
</evidence>
<evidence type="ECO:0008006" key="4">
    <source>
        <dbReference type="Google" id="ProtNLM"/>
    </source>
</evidence>
<organism evidence="2 3">
    <name type="scientific">Roseobacter fucihabitans</name>
    <dbReference type="NCBI Taxonomy" id="1537242"/>
    <lineage>
        <taxon>Bacteria</taxon>
        <taxon>Pseudomonadati</taxon>
        <taxon>Pseudomonadota</taxon>
        <taxon>Alphaproteobacteria</taxon>
        <taxon>Rhodobacterales</taxon>
        <taxon>Roseobacteraceae</taxon>
        <taxon>Roseobacter</taxon>
    </lineage>
</organism>
<accession>A0ABZ2BTQ6</accession>
<keyword evidence="3" id="KW-1185">Reference proteome</keyword>
<evidence type="ECO:0000313" key="3">
    <source>
        <dbReference type="Proteomes" id="UP001318682"/>
    </source>
</evidence>
<dbReference type="Proteomes" id="UP001318682">
    <property type="component" value="Chromosome"/>
</dbReference>
<dbReference type="PROSITE" id="PS51257">
    <property type="entry name" value="PROKAR_LIPOPROTEIN"/>
    <property type="match status" value="1"/>
</dbReference>
<reference evidence="2 3" key="1">
    <citation type="submission" date="2015-07" db="EMBL/GenBank/DDBJ databases">
        <authorList>
            <person name="Voget S."/>
            <person name="Dogs M."/>
            <person name="Brinkhoff T.H."/>
            <person name="Daniel R."/>
        </authorList>
    </citation>
    <scope>NUCLEOTIDE SEQUENCE [LARGE SCALE GENOMIC DNA]</scope>
    <source>
        <strain evidence="2 3">B14</strain>
    </source>
</reference>